<dbReference type="AlphaFoldDB" id="A0A8J2NCP0"/>
<gene>
    <name evidence="2" type="ORF">FEQUK3_LOCUS4673</name>
</gene>
<feature type="compositionally biased region" description="Basic residues" evidence="1">
    <location>
        <begin position="107"/>
        <end position="117"/>
    </location>
</feature>
<protein>
    <submittedName>
        <fullName evidence="2">Uncharacterized protein</fullName>
    </submittedName>
</protein>
<comment type="caution">
    <text evidence="2">The sequence shown here is derived from an EMBL/GenBank/DDBJ whole genome shotgun (WGS) entry which is preliminary data.</text>
</comment>
<evidence type="ECO:0000313" key="3">
    <source>
        <dbReference type="Proteomes" id="UP000693738"/>
    </source>
</evidence>
<dbReference type="EMBL" id="CAJSTJ010000127">
    <property type="protein sequence ID" value="CAG7558967.1"/>
    <property type="molecule type" value="Genomic_DNA"/>
</dbReference>
<feature type="region of interest" description="Disordered" evidence="1">
    <location>
        <begin position="69"/>
        <end position="117"/>
    </location>
</feature>
<evidence type="ECO:0000256" key="1">
    <source>
        <dbReference type="SAM" id="MobiDB-lite"/>
    </source>
</evidence>
<accession>A0A8J2NCP0</accession>
<evidence type="ECO:0000313" key="2">
    <source>
        <dbReference type="EMBL" id="CAG7558967.1"/>
    </source>
</evidence>
<feature type="compositionally biased region" description="Basic and acidic residues" evidence="1">
    <location>
        <begin position="76"/>
        <end position="97"/>
    </location>
</feature>
<dbReference type="Proteomes" id="UP000693738">
    <property type="component" value="Unassembled WGS sequence"/>
</dbReference>
<reference evidence="2" key="1">
    <citation type="submission" date="2021-05" db="EMBL/GenBank/DDBJ databases">
        <authorList>
            <person name="Khan N."/>
        </authorList>
    </citation>
    <scope>NUCLEOTIDE SEQUENCE</scope>
</reference>
<proteinExistence type="predicted"/>
<organism evidence="2 3">
    <name type="scientific">Fusarium equiseti</name>
    <name type="common">Fusarium scirpi</name>
    <dbReference type="NCBI Taxonomy" id="61235"/>
    <lineage>
        <taxon>Eukaryota</taxon>
        <taxon>Fungi</taxon>
        <taxon>Dikarya</taxon>
        <taxon>Ascomycota</taxon>
        <taxon>Pezizomycotina</taxon>
        <taxon>Sordariomycetes</taxon>
        <taxon>Hypocreomycetidae</taxon>
        <taxon>Hypocreales</taxon>
        <taxon>Nectriaceae</taxon>
        <taxon>Fusarium</taxon>
        <taxon>Fusarium incarnatum-equiseti species complex</taxon>
    </lineage>
</organism>
<name>A0A8J2NCP0_FUSEQ</name>
<sequence>MSTSFTARLVIPHDFLWYSGWEWPEDYMAIDEQELELPVPEEVAPAPIIPWQELQQKVNQMKRNEEFGYGAISDYSPEREAQRQKKVREEDRIRCEAELLNDEPPSRRTHVQKGKQD</sequence>